<organism evidence="2 3">
    <name type="scientific">Leptospira stimsonii</name>
    <dbReference type="NCBI Taxonomy" id="2202203"/>
    <lineage>
        <taxon>Bacteria</taxon>
        <taxon>Pseudomonadati</taxon>
        <taxon>Spirochaetota</taxon>
        <taxon>Spirochaetia</taxon>
        <taxon>Leptospirales</taxon>
        <taxon>Leptospiraceae</taxon>
        <taxon>Leptospira</taxon>
    </lineage>
</organism>
<feature type="transmembrane region" description="Helical" evidence="1">
    <location>
        <begin position="12"/>
        <end position="34"/>
    </location>
</feature>
<proteinExistence type="predicted"/>
<feature type="transmembrane region" description="Helical" evidence="1">
    <location>
        <begin position="103"/>
        <end position="122"/>
    </location>
</feature>
<feature type="transmembrane region" description="Helical" evidence="1">
    <location>
        <begin position="46"/>
        <end position="65"/>
    </location>
</feature>
<evidence type="ECO:0000313" key="3">
    <source>
        <dbReference type="Proteomes" id="UP000265798"/>
    </source>
</evidence>
<gene>
    <name evidence="2" type="ORF">DLM75_20300</name>
</gene>
<keyword evidence="1" id="KW-1133">Transmembrane helix</keyword>
<keyword evidence="1" id="KW-0812">Transmembrane</keyword>
<dbReference type="EMBL" id="QHCT01000007">
    <property type="protein sequence ID" value="RHX85859.1"/>
    <property type="molecule type" value="Genomic_DNA"/>
</dbReference>
<dbReference type="Proteomes" id="UP000265798">
    <property type="component" value="Unassembled WGS sequence"/>
</dbReference>
<evidence type="ECO:0000313" key="2">
    <source>
        <dbReference type="EMBL" id="RHX85859.1"/>
    </source>
</evidence>
<dbReference type="OrthoDB" id="346152at2"/>
<feature type="transmembrane region" description="Helical" evidence="1">
    <location>
        <begin position="77"/>
        <end position="97"/>
    </location>
</feature>
<dbReference type="RefSeq" id="WP_118970318.1">
    <property type="nucleotide sequence ID" value="NZ_QHCT01000007.1"/>
</dbReference>
<evidence type="ECO:0000256" key="1">
    <source>
        <dbReference type="SAM" id="Phobius"/>
    </source>
</evidence>
<accession>A0A396YRJ9</accession>
<reference evidence="3" key="1">
    <citation type="submission" date="2018-05" db="EMBL/GenBank/DDBJ databases">
        <title>Leptospira yasudae sp. nov. and Leptospira stimsonii sp. nov., two pathogenic species of the genus Leptospira isolated from environmental sources.</title>
        <authorList>
            <person name="Casanovas-Massana A."/>
            <person name="Hamond C."/>
            <person name="Santos L.A."/>
            <person name="Hacker K.P."/>
            <person name="Balassiano I."/>
            <person name="Medeiros M.A."/>
            <person name="Reis M.G."/>
            <person name="Ko A.I."/>
            <person name="Wunder E.A."/>
        </authorList>
    </citation>
    <scope>NUCLEOTIDE SEQUENCE [LARGE SCALE GENOMIC DNA]</scope>
    <source>
        <strain evidence="3">Yale</strain>
    </source>
</reference>
<keyword evidence="1" id="KW-0472">Membrane</keyword>
<protein>
    <submittedName>
        <fullName evidence="2">Uncharacterized protein</fullName>
    </submittedName>
</protein>
<comment type="caution">
    <text evidence="2">The sequence shown here is derived from an EMBL/GenBank/DDBJ whole genome shotgun (WGS) entry which is preliminary data.</text>
</comment>
<name>A0A396YRJ9_9LEPT</name>
<sequence>MFSLKVKQRLKLHSYLGILSILLLSLRIFVPLPFWTFQNSEELSLLFGRIGITFGVLAFLTGSGLGNYTFVQNSKYAELHVILLLAGLAFQVPGISANHSDTLSTLASWIGFPLLLAGWLYGRKIRNRK</sequence>
<dbReference type="AlphaFoldDB" id="A0A396YRJ9"/>